<accession>A0A4Q7KLD5</accession>
<dbReference type="GO" id="GO:0006355">
    <property type="term" value="P:regulation of DNA-templated transcription"/>
    <property type="evidence" value="ECO:0007669"/>
    <property type="project" value="InterPro"/>
</dbReference>
<keyword evidence="2" id="KW-1185">Reference proteome</keyword>
<dbReference type="InterPro" id="IPR013321">
    <property type="entry name" value="Arc_rbn_hlx_hlx"/>
</dbReference>
<comment type="caution">
    <text evidence="1">The sequence shown here is derived from an EMBL/GenBank/DDBJ whole genome shotgun (WGS) entry which is preliminary data.</text>
</comment>
<dbReference type="EMBL" id="SGWQ01000008">
    <property type="protein sequence ID" value="RZS34756.1"/>
    <property type="molecule type" value="Genomic_DNA"/>
</dbReference>
<dbReference type="CDD" id="cd21631">
    <property type="entry name" value="RHH_CopG_NikR-like"/>
    <property type="match status" value="1"/>
</dbReference>
<gene>
    <name evidence="1" type="ORF">EV193_108104</name>
</gene>
<dbReference type="AlphaFoldDB" id="A0A4Q7KLD5"/>
<evidence type="ECO:0000313" key="2">
    <source>
        <dbReference type="Proteomes" id="UP000294257"/>
    </source>
</evidence>
<name>A0A4Q7KLD5_9PSEU</name>
<reference evidence="1 2" key="1">
    <citation type="submission" date="2019-02" db="EMBL/GenBank/DDBJ databases">
        <title>Genomic Encyclopedia of Type Strains, Phase IV (KMG-IV): sequencing the most valuable type-strain genomes for metagenomic binning, comparative biology and taxonomic classification.</title>
        <authorList>
            <person name="Goeker M."/>
        </authorList>
    </citation>
    <scope>NUCLEOTIDE SEQUENCE [LARGE SCALE GENOMIC DNA]</scope>
    <source>
        <strain evidence="1 2">DSM 101727</strain>
    </source>
</reference>
<dbReference type="OrthoDB" id="73061at2"/>
<organism evidence="1 2">
    <name type="scientific">Herbihabitans rhizosphaerae</name>
    <dbReference type="NCBI Taxonomy" id="1872711"/>
    <lineage>
        <taxon>Bacteria</taxon>
        <taxon>Bacillati</taxon>
        <taxon>Actinomycetota</taxon>
        <taxon>Actinomycetes</taxon>
        <taxon>Pseudonocardiales</taxon>
        <taxon>Pseudonocardiaceae</taxon>
        <taxon>Herbihabitans</taxon>
    </lineage>
</organism>
<dbReference type="Gene3D" id="1.10.1220.10">
    <property type="entry name" value="Met repressor-like"/>
    <property type="match status" value="1"/>
</dbReference>
<proteinExistence type="predicted"/>
<dbReference type="RefSeq" id="WP_130346206.1">
    <property type="nucleotide sequence ID" value="NZ_SGWQ01000008.1"/>
</dbReference>
<protein>
    <submittedName>
        <fullName evidence="1">Ribbon-helix-helix CopG family protein</fullName>
    </submittedName>
</protein>
<dbReference type="Proteomes" id="UP000294257">
    <property type="component" value="Unassembled WGS sequence"/>
</dbReference>
<evidence type="ECO:0000313" key="1">
    <source>
        <dbReference type="EMBL" id="RZS34756.1"/>
    </source>
</evidence>
<sequence length="84" mass="9227">MKTAISVPDDTFSRAEERAAQLGISRSEFFARAAEDYLTRLDEHQLTEQIDEAVALIADHPEGADSNEDAVRAGHAVLAANDEW</sequence>